<dbReference type="CDD" id="cd17535">
    <property type="entry name" value="REC_NarL-like"/>
    <property type="match status" value="1"/>
</dbReference>
<gene>
    <name evidence="6" type="ORF">MGR_3719</name>
</gene>
<dbReference type="InterPro" id="IPR011006">
    <property type="entry name" value="CheY-like_superfamily"/>
</dbReference>
<dbReference type="SUPFAM" id="SSF46894">
    <property type="entry name" value="C-terminal effector domain of the bipartite response regulators"/>
    <property type="match status" value="1"/>
</dbReference>
<dbReference type="AlphaFoldDB" id="A4TWP7"/>
<evidence type="ECO:0000313" key="6">
    <source>
        <dbReference type="EMBL" id="CAM75054.1"/>
    </source>
</evidence>
<keyword evidence="2 6" id="KW-0238">DNA-binding</keyword>
<dbReference type="Pfam" id="PF00196">
    <property type="entry name" value="GerE"/>
    <property type="match status" value="1"/>
</dbReference>
<dbReference type="SUPFAM" id="SSF52172">
    <property type="entry name" value="CheY-like"/>
    <property type="match status" value="1"/>
</dbReference>
<feature type="domain" description="Response regulatory" evidence="5">
    <location>
        <begin position="2"/>
        <end position="119"/>
    </location>
</feature>
<keyword evidence="1 3" id="KW-0597">Phosphoprotein</keyword>
<evidence type="ECO:0000259" key="4">
    <source>
        <dbReference type="PROSITE" id="PS50043"/>
    </source>
</evidence>
<dbReference type="InterPro" id="IPR000792">
    <property type="entry name" value="Tscrpt_reg_LuxR_C"/>
</dbReference>
<proteinExistence type="predicted"/>
<name>A4TWP7_9PROT</name>
<dbReference type="CDD" id="cd06170">
    <property type="entry name" value="LuxR_C_like"/>
    <property type="match status" value="1"/>
</dbReference>
<dbReference type="EMBL" id="CU459003">
    <property type="protein sequence ID" value="CAM75054.1"/>
    <property type="molecule type" value="Genomic_DNA"/>
</dbReference>
<sequence length="213" mass="23392">MRIILADDHVMLREGLRPFVERIAPGTIIQEAGSFTEALAQIEADPSVDLLILDIKMPGMNGFQGLSTIKTRFPAIRCVILSSMADRDHVLEAMRLGADGFIPKHLSGGAMVSALQLVLSGERFIPSMLMDSANNQISGASDRSPSGDLLGRLTPRERDILHLLREGLPNKVIAARLDVREVTVKSHLGNMFRKLGVQNRLQAMRMLVDTESL</sequence>
<evidence type="ECO:0000259" key="5">
    <source>
        <dbReference type="PROSITE" id="PS50110"/>
    </source>
</evidence>
<evidence type="ECO:0000256" key="2">
    <source>
        <dbReference type="ARBA" id="ARBA00023125"/>
    </source>
</evidence>
<dbReference type="SMART" id="SM00421">
    <property type="entry name" value="HTH_LUXR"/>
    <property type="match status" value="1"/>
</dbReference>
<dbReference type="PROSITE" id="PS50043">
    <property type="entry name" value="HTH_LUXR_2"/>
    <property type="match status" value="1"/>
</dbReference>
<dbReference type="PANTHER" id="PTHR43214">
    <property type="entry name" value="TWO-COMPONENT RESPONSE REGULATOR"/>
    <property type="match status" value="1"/>
</dbReference>
<dbReference type="Gene3D" id="3.40.50.2300">
    <property type="match status" value="1"/>
</dbReference>
<feature type="modified residue" description="4-aspartylphosphate" evidence="3">
    <location>
        <position position="54"/>
    </location>
</feature>
<dbReference type="SMART" id="SM00448">
    <property type="entry name" value="REC"/>
    <property type="match status" value="1"/>
</dbReference>
<dbReference type="InterPro" id="IPR058245">
    <property type="entry name" value="NreC/VraR/RcsB-like_REC"/>
</dbReference>
<organism evidence="6">
    <name type="scientific">Magnetospirillum gryphiswaldense</name>
    <dbReference type="NCBI Taxonomy" id="55518"/>
    <lineage>
        <taxon>Bacteria</taxon>
        <taxon>Pseudomonadati</taxon>
        <taxon>Pseudomonadota</taxon>
        <taxon>Alphaproteobacteria</taxon>
        <taxon>Rhodospirillales</taxon>
        <taxon>Rhodospirillaceae</taxon>
        <taxon>Magnetospirillum</taxon>
    </lineage>
</organism>
<dbReference type="InterPro" id="IPR016032">
    <property type="entry name" value="Sig_transdc_resp-reg_C-effctor"/>
</dbReference>
<dbReference type="InterPro" id="IPR039420">
    <property type="entry name" value="WalR-like"/>
</dbReference>
<accession>A4TWP7</accession>
<dbReference type="GO" id="GO:0003677">
    <property type="term" value="F:DNA binding"/>
    <property type="evidence" value="ECO:0007669"/>
    <property type="project" value="UniProtKB-KW"/>
</dbReference>
<evidence type="ECO:0000256" key="1">
    <source>
        <dbReference type="ARBA" id="ARBA00022553"/>
    </source>
</evidence>
<dbReference type="InterPro" id="IPR001789">
    <property type="entry name" value="Sig_transdc_resp-reg_receiver"/>
</dbReference>
<evidence type="ECO:0000256" key="3">
    <source>
        <dbReference type="PROSITE-ProRule" id="PRU00169"/>
    </source>
</evidence>
<dbReference type="RefSeq" id="WP_158699405.1">
    <property type="nucleotide sequence ID" value="NZ_CP027527.1"/>
</dbReference>
<reference evidence="6" key="1">
    <citation type="journal article" date="2007" name="J. Bacteriol.">
        <title>Comparative genome analysis of four magnetotactic bacteria reveals a complex set of group-specific genes implicated in magnetosome biomineralization and function.</title>
        <authorList>
            <person name="Richter M."/>
            <person name="Kube M."/>
            <person name="Bazylinski D.A."/>
            <person name="Lombardot T."/>
            <person name="Gloeckner F.O."/>
            <person name="Reinhardt R."/>
            <person name="Schueler D."/>
        </authorList>
    </citation>
    <scope>NUCLEOTIDE SEQUENCE</scope>
    <source>
        <strain evidence="6">MSR-1</strain>
    </source>
</reference>
<dbReference type="PROSITE" id="PS00622">
    <property type="entry name" value="HTH_LUXR_1"/>
    <property type="match status" value="1"/>
</dbReference>
<dbReference type="PRINTS" id="PR00038">
    <property type="entry name" value="HTHLUXR"/>
</dbReference>
<dbReference type="GO" id="GO:0006355">
    <property type="term" value="P:regulation of DNA-templated transcription"/>
    <property type="evidence" value="ECO:0007669"/>
    <property type="project" value="InterPro"/>
</dbReference>
<feature type="domain" description="HTH luxR-type" evidence="4">
    <location>
        <begin position="146"/>
        <end position="211"/>
    </location>
</feature>
<protein>
    <submittedName>
        <fullName evidence="6">Response regulator containing a CheY-like receiver domain and an HTH DNA-binding domain</fullName>
    </submittedName>
</protein>
<dbReference type="Pfam" id="PF00072">
    <property type="entry name" value="Response_reg"/>
    <property type="match status" value="1"/>
</dbReference>
<dbReference type="PROSITE" id="PS50110">
    <property type="entry name" value="RESPONSE_REGULATORY"/>
    <property type="match status" value="1"/>
</dbReference>
<dbReference type="GO" id="GO:0000160">
    <property type="term" value="P:phosphorelay signal transduction system"/>
    <property type="evidence" value="ECO:0007669"/>
    <property type="project" value="InterPro"/>
</dbReference>
<dbReference type="PANTHER" id="PTHR43214:SF42">
    <property type="entry name" value="TRANSCRIPTIONAL REGULATORY PROTEIN DESR"/>
    <property type="match status" value="1"/>
</dbReference>